<protein>
    <recommendedName>
        <fullName evidence="3">Transcriptional regulator, AbiEi antitoxin, Type IV TA system</fullName>
    </recommendedName>
</protein>
<proteinExistence type="predicted"/>
<evidence type="ECO:0000313" key="2">
    <source>
        <dbReference type="Proteomes" id="UP001549257"/>
    </source>
</evidence>
<sequence length="306" mass="34241">MARRDSSPRIQLPHALAGRPFSVDDARQFGLGEGRLRGRDLAQPFWGVRGPLSTDGLIDLCRAYLTRAHPSVFFSHVTAARVLGLRLPFRLLDDDALDVAVPAPKRAQQARGIRGHKLRLRPGDLTLHLGLPVTSAARTWCDIAGLLNDEELLAAGDTLMWWRNPLAEPDEIAAAVARHRGGGRLALRRTLPSLNDRSDSSPESVFRHRFTLAGLPPAQANLQLYDERGARVAMPDLCFPDYRESFDYEGDHHRTDPATWQMDIRRVRRLAEIGYHHTRAAAADLADSREVIEQLRVDLRAKGWRG</sequence>
<dbReference type="EMBL" id="JBEPSJ010000004">
    <property type="protein sequence ID" value="MET4583555.1"/>
    <property type="molecule type" value="Genomic_DNA"/>
</dbReference>
<keyword evidence="2" id="KW-1185">Reference proteome</keyword>
<dbReference type="Proteomes" id="UP001549257">
    <property type="component" value="Unassembled WGS sequence"/>
</dbReference>
<organism evidence="1 2">
    <name type="scientific">Conyzicola nivalis</name>
    <dbReference type="NCBI Taxonomy" id="1477021"/>
    <lineage>
        <taxon>Bacteria</taxon>
        <taxon>Bacillati</taxon>
        <taxon>Actinomycetota</taxon>
        <taxon>Actinomycetes</taxon>
        <taxon>Micrococcales</taxon>
        <taxon>Microbacteriaceae</taxon>
        <taxon>Conyzicola</taxon>
    </lineage>
</organism>
<evidence type="ECO:0000313" key="1">
    <source>
        <dbReference type="EMBL" id="MET4583555.1"/>
    </source>
</evidence>
<dbReference type="RefSeq" id="WP_354025723.1">
    <property type="nucleotide sequence ID" value="NZ_JBEPSJ010000004.1"/>
</dbReference>
<gene>
    <name evidence="1" type="ORF">ABIE21_003081</name>
</gene>
<comment type="caution">
    <text evidence="1">The sequence shown here is derived from an EMBL/GenBank/DDBJ whole genome shotgun (WGS) entry which is preliminary data.</text>
</comment>
<reference evidence="1 2" key="1">
    <citation type="submission" date="2024-06" db="EMBL/GenBank/DDBJ databases">
        <title>Sorghum-associated microbial communities from plants grown in Nebraska, USA.</title>
        <authorList>
            <person name="Schachtman D."/>
        </authorList>
    </citation>
    <scope>NUCLEOTIDE SEQUENCE [LARGE SCALE GENOMIC DNA]</scope>
    <source>
        <strain evidence="1 2">2857</strain>
    </source>
</reference>
<name>A0ABV2QRH6_9MICO</name>
<evidence type="ECO:0008006" key="3">
    <source>
        <dbReference type="Google" id="ProtNLM"/>
    </source>
</evidence>
<accession>A0ABV2QRH6</accession>